<protein>
    <recommendedName>
        <fullName evidence="5">DUF1566 domain-containing protein</fullName>
    </recommendedName>
</protein>
<proteinExistence type="predicted"/>
<dbReference type="Proteomes" id="UP000029590">
    <property type="component" value="Unassembled WGS sequence"/>
</dbReference>
<dbReference type="RefSeq" id="WP_052409241.1">
    <property type="nucleotide sequence ID" value="NZ_CADEVY010000003.1"/>
</dbReference>
<dbReference type="Proteomes" id="UP000220629">
    <property type="component" value="Unassembled WGS sequence"/>
</dbReference>
<evidence type="ECO:0008006" key="5">
    <source>
        <dbReference type="Google" id="ProtNLM"/>
    </source>
</evidence>
<dbReference type="AlphaFoldDB" id="A0A095HTM3"/>
<reference evidence="2" key="2">
    <citation type="submission" date="2017-09" db="EMBL/GenBank/DDBJ databases">
        <title>FDA dAtabase for Regulatory Grade micrObial Sequences (FDA-ARGOS): Supporting development and validation of Infectious Disease Dx tests.</title>
        <authorList>
            <person name="Minogue T."/>
            <person name="Wolcott M."/>
            <person name="Wasieloski L."/>
            <person name="Aguilar W."/>
            <person name="Moore D."/>
            <person name="Tallon L.J."/>
            <person name="Sadzewicz L."/>
            <person name="Ott S."/>
            <person name="Zhao X."/>
            <person name="Nagaraj S."/>
            <person name="Vavikolanu K."/>
            <person name="Aluvathingal J."/>
            <person name="Nadendla S."/>
            <person name="Sichtig H."/>
        </authorList>
    </citation>
    <scope>NUCLEOTIDE SEQUENCE</scope>
    <source>
        <strain evidence="2">FDAARGOS_390</strain>
    </source>
</reference>
<evidence type="ECO:0000313" key="1">
    <source>
        <dbReference type="EMBL" id="KGC16924.1"/>
    </source>
</evidence>
<organism evidence="2 4">
    <name type="scientific">Burkholderia gladioli</name>
    <name type="common">Pseudomonas marginata</name>
    <name type="synonym">Phytomonas marginata</name>
    <dbReference type="NCBI Taxonomy" id="28095"/>
    <lineage>
        <taxon>Bacteria</taxon>
        <taxon>Pseudomonadati</taxon>
        <taxon>Pseudomonadota</taxon>
        <taxon>Betaproteobacteria</taxon>
        <taxon>Burkholderiales</taxon>
        <taxon>Burkholderiaceae</taxon>
        <taxon>Burkholderia</taxon>
    </lineage>
</organism>
<accession>A0A095HTM3</accession>
<reference evidence="1 3" key="1">
    <citation type="submission" date="2014-04" db="EMBL/GenBank/DDBJ databases">
        <authorList>
            <person name="Bishop-Lilly K.A."/>
            <person name="Broomall S.M."/>
            <person name="Chain P.S."/>
            <person name="Chertkov O."/>
            <person name="Coyne S.R."/>
            <person name="Daligault H.E."/>
            <person name="Davenport K.W."/>
            <person name="Erkkila T."/>
            <person name="Frey K.G."/>
            <person name="Gibbons H.S."/>
            <person name="Gu W."/>
            <person name="Jaissle J."/>
            <person name="Johnson S.L."/>
            <person name="Koroleva G.I."/>
            <person name="Ladner J.T."/>
            <person name="Lo C.-C."/>
            <person name="Minogue T.D."/>
            <person name="Munk C."/>
            <person name="Palacios G.F."/>
            <person name="Redden C.L."/>
            <person name="Rosenzweig C.N."/>
            <person name="Scholz M.B."/>
            <person name="Teshima H."/>
            <person name="Xu Y."/>
        </authorList>
    </citation>
    <scope>NUCLEOTIDE SEQUENCE [LARGE SCALE GENOMIC DNA]</scope>
    <source>
        <strain evidence="1">Gladioli</strain>
        <strain evidence="3">gladioli</strain>
    </source>
</reference>
<evidence type="ECO:0000313" key="2">
    <source>
        <dbReference type="EMBL" id="PEH37382.1"/>
    </source>
</evidence>
<sequence length="160" mass="17831">MLTIEISGDTIRLTSNSHNQAESTRTVVSGPAVSTETFFELGEVATDAHGDSIGIYAGIMRGMGDATDYHLFLVDGDTKLAWKHAMAWGAQAGDSLPRRREQSLLFANLPEHFAKEPYWSCEESESNSGWAWCQYFGNGSQGSYRQDNEFRARAVRRLFI</sequence>
<dbReference type="EMBL" id="PDDY01000004">
    <property type="protein sequence ID" value="PEH37382.1"/>
    <property type="molecule type" value="Genomic_DNA"/>
</dbReference>
<evidence type="ECO:0000313" key="4">
    <source>
        <dbReference type="Proteomes" id="UP000220629"/>
    </source>
</evidence>
<dbReference type="EMBL" id="JPGG01000015">
    <property type="protein sequence ID" value="KGC16924.1"/>
    <property type="molecule type" value="Genomic_DNA"/>
</dbReference>
<dbReference type="KEGG" id="bgo:BM43_503"/>
<reference evidence="4" key="3">
    <citation type="submission" date="2017-09" db="EMBL/GenBank/DDBJ databases">
        <title>FDA dAtabase for Regulatory Grade micrObial Sequences (FDA-ARGOS): Supporting development and validation of Infectious Disease Dx tests.</title>
        <authorList>
            <person name="Minogue T."/>
            <person name="Wolcott M."/>
            <person name="Wasieloski L."/>
            <person name="Aguilar W."/>
            <person name="Moore D."/>
            <person name="Tallon L."/>
            <person name="Sadzewicz L."/>
            <person name="Ott S."/>
            <person name="Zhao X."/>
            <person name="Nagaraj S."/>
            <person name="Vavikolanu K."/>
            <person name="Aluvathingal J."/>
            <person name="Nadendla S."/>
            <person name="Sichtig H."/>
        </authorList>
    </citation>
    <scope>NUCLEOTIDE SEQUENCE [LARGE SCALE GENOMIC DNA]</scope>
    <source>
        <strain evidence="4">FDAARGOS_390</strain>
    </source>
</reference>
<evidence type="ECO:0000313" key="3">
    <source>
        <dbReference type="Proteomes" id="UP000029590"/>
    </source>
</evidence>
<name>A0A095HTM3_BURGA</name>
<dbReference type="OrthoDB" id="7349818at2"/>
<gene>
    <name evidence="2" type="ORF">CRM94_22835</name>
    <name evidence="1" type="ORF">DM48_5141</name>
</gene>
<comment type="caution">
    <text evidence="2">The sequence shown here is derived from an EMBL/GenBank/DDBJ whole genome shotgun (WGS) entry which is preliminary data.</text>
</comment>